<dbReference type="SMART" id="SM00267">
    <property type="entry name" value="GGDEF"/>
    <property type="match status" value="1"/>
</dbReference>
<dbReference type="SUPFAM" id="SSF55073">
    <property type="entry name" value="Nucleotide cyclase"/>
    <property type="match status" value="1"/>
</dbReference>
<dbReference type="Gene3D" id="3.30.450.40">
    <property type="match status" value="1"/>
</dbReference>
<reference evidence="6 7" key="1">
    <citation type="submission" date="2018-01" db="EMBL/GenBank/DDBJ databases">
        <title>Genome sequence of a Cantenovulum-like bacteria.</title>
        <authorList>
            <person name="Tan W.R."/>
            <person name="Lau N.-S."/>
            <person name="Go F."/>
            <person name="Amirul A.-A.A."/>
        </authorList>
    </citation>
    <scope>NUCLEOTIDE SEQUENCE [LARGE SCALE GENOMIC DNA]</scope>
    <source>
        <strain evidence="6 7">CCB-QB4</strain>
    </source>
</reference>
<dbReference type="InterPro" id="IPR043128">
    <property type="entry name" value="Rev_trsase/Diguanyl_cyclase"/>
</dbReference>
<dbReference type="InterPro" id="IPR050469">
    <property type="entry name" value="Diguanylate_Cyclase"/>
</dbReference>
<organism evidence="6 7">
    <name type="scientific">Saccharobesus litoralis</name>
    <dbReference type="NCBI Taxonomy" id="2172099"/>
    <lineage>
        <taxon>Bacteria</taxon>
        <taxon>Pseudomonadati</taxon>
        <taxon>Pseudomonadota</taxon>
        <taxon>Gammaproteobacteria</taxon>
        <taxon>Alteromonadales</taxon>
        <taxon>Alteromonadaceae</taxon>
        <taxon>Saccharobesus</taxon>
    </lineage>
</organism>
<comment type="cofactor">
    <cofactor evidence="1">
        <name>Mg(2+)</name>
        <dbReference type="ChEBI" id="CHEBI:18420"/>
    </cofactor>
</comment>
<dbReference type="GO" id="GO:0043709">
    <property type="term" value="P:cell adhesion involved in single-species biofilm formation"/>
    <property type="evidence" value="ECO:0007669"/>
    <property type="project" value="TreeGrafter"/>
</dbReference>
<dbReference type="Gene3D" id="2.130.10.10">
    <property type="entry name" value="YVTN repeat-like/Quinoprotein amine dehydrogenase"/>
    <property type="match status" value="2"/>
</dbReference>
<dbReference type="PANTHER" id="PTHR45138:SF9">
    <property type="entry name" value="DIGUANYLATE CYCLASE DGCM-RELATED"/>
    <property type="match status" value="1"/>
</dbReference>
<keyword evidence="4" id="KW-0812">Transmembrane</keyword>
<comment type="catalytic activity">
    <reaction evidence="3">
        <text>2 GTP = 3',3'-c-di-GMP + 2 diphosphate</text>
        <dbReference type="Rhea" id="RHEA:24898"/>
        <dbReference type="ChEBI" id="CHEBI:33019"/>
        <dbReference type="ChEBI" id="CHEBI:37565"/>
        <dbReference type="ChEBI" id="CHEBI:58805"/>
        <dbReference type="EC" id="2.7.7.65"/>
    </reaction>
</comment>
<dbReference type="Proteomes" id="UP000244441">
    <property type="component" value="Chromosome"/>
</dbReference>
<dbReference type="InterPro" id="IPR000160">
    <property type="entry name" value="GGDEF_dom"/>
</dbReference>
<dbReference type="GO" id="GO:1902201">
    <property type="term" value="P:negative regulation of bacterial-type flagellum-dependent cell motility"/>
    <property type="evidence" value="ECO:0007669"/>
    <property type="project" value="TreeGrafter"/>
</dbReference>
<dbReference type="InterPro" id="IPR029016">
    <property type="entry name" value="GAF-like_dom_sf"/>
</dbReference>
<proteinExistence type="predicted"/>
<feature type="domain" description="GGDEF" evidence="5">
    <location>
        <begin position="1042"/>
        <end position="1180"/>
    </location>
</feature>
<dbReference type="FunFam" id="3.30.70.270:FF:000001">
    <property type="entry name" value="Diguanylate cyclase domain protein"/>
    <property type="match status" value="1"/>
</dbReference>
<dbReference type="InterPro" id="IPR011110">
    <property type="entry name" value="Reg_prop"/>
</dbReference>
<keyword evidence="4" id="KW-1133">Transmembrane helix</keyword>
<dbReference type="Pfam" id="PF00990">
    <property type="entry name" value="GGDEF"/>
    <property type="match status" value="1"/>
</dbReference>
<feature type="transmembrane region" description="Helical" evidence="4">
    <location>
        <begin position="791"/>
        <end position="810"/>
    </location>
</feature>
<accession>A0A2S0VQR4</accession>
<dbReference type="InterPro" id="IPR015943">
    <property type="entry name" value="WD40/YVTN_repeat-like_dom_sf"/>
</dbReference>
<protein>
    <recommendedName>
        <fullName evidence="2">diguanylate cyclase</fullName>
        <ecNumber evidence="2">2.7.7.65</ecNumber>
    </recommendedName>
</protein>
<dbReference type="AlphaFoldDB" id="A0A2S0VQR4"/>
<dbReference type="InterPro" id="IPR011123">
    <property type="entry name" value="Y_Y_Y"/>
</dbReference>
<dbReference type="GO" id="GO:0052621">
    <property type="term" value="F:diguanylate cyclase activity"/>
    <property type="evidence" value="ECO:0007669"/>
    <property type="project" value="UniProtKB-EC"/>
</dbReference>
<keyword evidence="4" id="KW-0472">Membrane</keyword>
<evidence type="ECO:0000313" key="6">
    <source>
        <dbReference type="EMBL" id="AWB66522.1"/>
    </source>
</evidence>
<dbReference type="CDD" id="cd01949">
    <property type="entry name" value="GGDEF"/>
    <property type="match status" value="1"/>
</dbReference>
<evidence type="ECO:0000256" key="2">
    <source>
        <dbReference type="ARBA" id="ARBA00012528"/>
    </source>
</evidence>
<dbReference type="Gene3D" id="2.60.40.10">
    <property type="entry name" value="Immunoglobulins"/>
    <property type="match status" value="1"/>
</dbReference>
<keyword evidence="7" id="KW-1185">Reference proteome</keyword>
<dbReference type="NCBIfam" id="TIGR00254">
    <property type="entry name" value="GGDEF"/>
    <property type="match status" value="1"/>
</dbReference>
<evidence type="ECO:0000256" key="1">
    <source>
        <dbReference type="ARBA" id="ARBA00001946"/>
    </source>
</evidence>
<gene>
    <name evidence="6" type="ORF">C2869_08815</name>
</gene>
<evidence type="ECO:0000259" key="5">
    <source>
        <dbReference type="PROSITE" id="PS50887"/>
    </source>
</evidence>
<dbReference type="EC" id="2.7.7.65" evidence="2"/>
<dbReference type="Gene3D" id="3.30.70.270">
    <property type="match status" value="1"/>
</dbReference>
<dbReference type="Pfam" id="PF13185">
    <property type="entry name" value="GAF_2"/>
    <property type="match status" value="1"/>
</dbReference>
<dbReference type="Pfam" id="PF07494">
    <property type="entry name" value="Reg_prop"/>
    <property type="match status" value="3"/>
</dbReference>
<dbReference type="InterPro" id="IPR013783">
    <property type="entry name" value="Ig-like_fold"/>
</dbReference>
<dbReference type="SUPFAM" id="SSF55781">
    <property type="entry name" value="GAF domain-like"/>
    <property type="match status" value="1"/>
</dbReference>
<sequence length="1211" mass="136779">MLRFALVTVFLLLPVAGTWALNLFEQGQGYFVSVGNEDALPDSVISDVIQDQQGFIWVATPTGLFRYDGYEFKRYAKASDGTPIRVIRSLWAGIDGRVWAGSRNDGLFVYDPNTLKIEHYTKATPGKSGLGDNYVRTITGDKHGRIWFGTANGVSFYNPQTQDIKQLDIRTQISGKIIQALLYDESGFLWVGSRKQGLNRLNLQNMQWQRVVYRFDTQDPASIIDVRSLYQTADKRVWLGTANYGVGVLTANGASQQALQWLQLTQLDSPQPFIHNWVSDFTQPDSQRLWLSTTTGGIFEIDLTSLQTNRQFQHDPSINTSLNANNIDTLYRDRQGLIWIGTWGSGLNLYNPINLTIRGIKPSVFKPNFLHYANIGSVTQLSSGEIWVGTRGHGVTRYAQQSGRIQLASGKLHKAHVMSMVQTDKHQVWLATIHQGLLQLDPYTLQETWFTEAHGLVDHHVRVLLAGVDQGLWIGTYAGLSKRLADGRFQQFYYAEQANLTFDKTINALAQTFDGTLWLGTFDGLFYVLPNDNKVYRLHAQQIIKGHLSSSTIGGLTVDRQGKLWIATSQGLDRLLSFEQQQAELQSVNRLVGIHEQSLGANMLLDKQNRIWTEEYVIDPRVWQARHLTRADGIDIGNKWWGAHSKLSDGTLVYGGSKGLLLIDPDNIGLQTLQPTLSFSRFQLSGQPISVSQHISQQLPLELPADNKSMTATFAAFDYSAPSQLQYRYRLLGFEQNWQTVNIYNRQLSYTNLPPGQYQLQIQSTDRDGHWLESGLSLSIKQVPKWHESRVLQVMAVLLVLLVLYLWYLNRLRHFRRVRRRLDRLVALKTAELETISIIGRELNQTLDVEAISNGLYNNMRQLMDCHAFAIGIVQADTQQIYMAFAIEDGQRLSPFYESMHDASRPAAHCVVSRQPLVVDHYHSLLEAVPGQVQPKVGHSMESIIYIPLLDAGNLPIAVLTVQSPRKQAYNEEQVNMCKLLASYTAIALKNALQKQELSAALAEIQEISVHDQLTGTYNRRFVSQHLPTELANLAKAQSHHASLGILLIDIDHFKQINDSYGHEAGDKVLIALSQLLKSHCQAEDWVIRWGGEEFLIISRGKSRSQLLQFASELRHKISEMTVDIACPAHSVTASFGVVAYPFLAKHPNALNWQQTLNLADIALYKAKHSGRNVCYYLQAVDEQPFEHIYEYIRHDLSACLDKKLVRFECA</sequence>
<dbReference type="InterPro" id="IPR029787">
    <property type="entry name" value="Nucleotide_cyclase"/>
</dbReference>
<dbReference type="InterPro" id="IPR011047">
    <property type="entry name" value="Quinoprotein_ADH-like_sf"/>
</dbReference>
<dbReference type="PROSITE" id="PS50887">
    <property type="entry name" value="GGDEF"/>
    <property type="match status" value="1"/>
</dbReference>
<dbReference type="GO" id="GO:0005886">
    <property type="term" value="C:plasma membrane"/>
    <property type="evidence" value="ECO:0007669"/>
    <property type="project" value="TreeGrafter"/>
</dbReference>
<dbReference type="InterPro" id="IPR003018">
    <property type="entry name" value="GAF"/>
</dbReference>
<evidence type="ECO:0000256" key="4">
    <source>
        <dbReference type="SAM" id="Phobius"/>
    </source>
</evidence>
<dbReference type="PANTHER" id="PTHR45138">
    <property type="entry name" value="REGULATORY COMPONENTS OF SENSORY TRANSDUCTION SYSTEM"/>
    <property type="match status" value="1"/>
</dbReference>
<dbReference type="OrthoDB" id="9772100at2"/>
<dbReference type="SUPFAM" id="SSF50998">
    <property type="entry name" value="Quinoprotein alcohol dehydrogenase-like"/>
    <property type="match status" value="1"/>
</dbReference>
<dbReference type="SUPFAM" id="SSF63829">
    <property type="entry name" value="Calcium-dependent phosphotriesterase"/>
    <property type="match status" value="1"/>
</dbReference>
<dbReference type="Pfam" id="PF07495">
    <property type="entry name" value="Y_Y_Y"/>
    <property type="match status" value="1"/>
</dbReference>
<dbReference type="EMBL" id="CP026604">
    <property type="protein sequence ID" value="AWB66522.1"/>
    <property type="molecule type" value="Genomic_DNA"/>
</dbReference>
<evidence type="ECO:0000313" key="7">
    <source>
        <dbReference type="Proteomes" id="UP000244441"/>
    </source>
</evidence>
<dbReference type="KEGG" id="cate:C2869_08815"/>
<dbReference type="RefSeq" id="WP_108602585.1">
    <property type="nucleotide sequence ID" value="NZ_CP026604.1"/>
</dbReference>
<name>A0A2S0VQR4_9ALTE</name>
<dbReference type="SMART" id="SM00065">
    <property type="entry name" value="GAF"/>
    <property type="match status" value="1"/>
</dbReference>
<evidence type="ECO:0000256" key="3">
    <source>
        <dbReference type="ARBA" id="ARBA00034247"/>
    </source>
</evidence>